<comment type="similarity">
    <text evidence="1">Belongs to the H-rev107 family.</text>
</comment>
<reference evidence="8" key="3">
    <citation type="submission" date="2025-09" db="UniProtKB">
        <authorList>
            <consortium name="Ensembl"/>
        </authorList>
    </citation>
    <scope>IDENTIFICATION</scope>
</reference>
<reference evidence="8" key="1">
    <citation type="submission" date="2021-06" db="EMBL/GenBank/DDBJ databases">
        <authorList>
            <consortium name="Wellcome Sanger Institute Data Sharing"/>
        </authorList>
    </citation>
    <scope>NUCLEOTIDE SEQUENCE [LARGE SCALE GENOMIC DNA]</scope>
</reference>
<evidence type="ECO:0000256" key="5">
    <source>
        <dbReference type="SAM" id="MobiDB-lite"/>
    </source>
</evidence>
<evidence type="ECO:0000256" key="1">
    <source>
        <dbReference type="ARBA" id="ARBA00007824"/>
    </source>
</evidence>
<keyword evidence="3" id="KW-0378">Hydrolase</keyword>
<dbReference type="OrthoDB" id="421951at2759"/>
<evidence type="ECO:0000256" key="2">
    <source>
        <dbReference type="ARBA" id="ARBA00022679"/>
    </source>
</evidence>
<reference evidence="8" key="2">
    <citation type="submission" date="2025-08" db="UniProtKB">
        <authorList>
            <consortium name="Ensembl"/>
        </authorList>
    </citation>
    <scope>IDENTIFICATION</scope>
</reference>
<keyword evidence="2" id="KW-0808">Transferase</keyword>
<dbReference type="RefSeq" id="XP_028668211.1">
    <property type="nucleotide sequence ID" value="XM_028812378.2"/>
</dbReference>
<gene>
    <name evidence="8" type="primary">LOC114659740</name>
</gene>
<accession>A0A8C4S1S9</accession>
<dbReference type="GO" id="GO:0070292">
    <property type="term" value="P:N-acylphosphatidylethanolamine metabolic process"/>
    <property type="evidence" value="ECO:0007669"/>
    <property type="project" value="TreeGrafter"/>
</dbReference>
<dbReference type="PROSITE" id="PS51934">
    <property type="entry name" value="LRAT"/>
    <property type="match status" value="1"/>
</dbReference>
<dbReference type="PANTHER" id="PTHR13943">
    <property type="entry name" value="HRAS-LIKE SUPPRESSOR - RELATED"/>
    <property type="match status" value="1"/>
</dbReference>
<dbReference type="PANTHER" id="PTHR13943:SF77">
    <property type="entry name" value="LRAT DOMAIN-CONTAINING PROTEIN"/>
    <property type="match status" value="1"/>
</dbReference>
<evidence type="ECO:0000256" key="4">
    <source>
        <dbReference type="ARBA" id="ARBA00023098"/>
    </source>
</evidence>
<feature type="region of interest" description="Disordered" evidence="5">
    <location>
        <begin position="230"/>
        <end position="283"/>
    </location>
</feature>
<dbReference type="GO" id="GO:0016410">
    <property type="term" value="F:N-acyltransferase activity"/>
    <property type="evidence" value="ECO:0007669"/>
    <property type="project" value="TreeGrafter"/>
</dbReference>
<proteinExistence type="inferred from homology"/>
<dbReference type="GO" id="GO:0005737">
    <property type="term" value="C:cytoplasm"/>
    <property type="evidence" value="ECO:0007669"/>
    <property type="project" value="TreeGrafter"/>
</dbReference>
<dbReference type="Ensembl" id="ENSECRT00000010318.1">
    <property type="protein sequence ID" value="ENSECRP00000010152.1"/>
    <property type="gene ID" value="ENSECRG00000006773.1"/>
</dbReference>
<sequence>MRIFIVLCFLISDETIRAAVNPGIPKPGDLLVGDRKLYEHWAVFYGDGQVIHVAGNLSTAAERYLMSLGPDEEPTEDGFEEFMAELKNNSTSGKGFQKVLVEAESSGIVIKKETLATAGVSLIHNPQYDNRHLANFTFSPFPPDEILNRLNKFINKSYPYSLLYLNCEHFATFARYGIAISDQAEKHLNQQEQVSRIITATKQLKDLMNEHASSMSAGFAYRAVKEKSKGRHGDGYLNGPDFPSPGSQNSGGVLLKMEPTKFLKAQPKRSGKGSMHPKSNEVK</sequence>
<evidence type="ECO:0000256" key="6">
    <source>
        <dbReference type="SAM" id="SignalP"/>
    </source>
</evidence>
<dbReference type="GO" id="GO:0008970">
    <property type="term" value="F:phospholipase A1 activity"/>
    <property type="evidence" value="ECO:0007669"/>
    <property type="project" value="TreeGrafter"/>
</dbReference>
<dbReference type="InterPro" id="IPR007053">
    <property type="entry name" value="LRAT_dom"/>
</dbReference>
<keyword evidence="9" id="KW-1185">Reference proteome</keyword>
<dbReference type="AlphaFoldDB" id="A0A8C4S1S9"/>
<keyword evidence="4" id="KW-0443">Lipid metabolism</keyword>
<keyword evidence="6" id="KW-0732">Signal</keyword>
<dbReference type="GeneID" id="114659740"/>
<dbReference type="Gene3D" id="3.90.1720.10">
    <property type="entry name" value="endopeptidase domain like (from Nostoc punctiforme)"/>
    <property type="match status" value="1"/>
</dbReference>
<evidence type="ECO:0000256" key="3">
    <source>
        <dbReference type="ARBA" id="ARBA00022801"/>
    </source>
</evidence>
<dbReference type="InterPro" id="IPR051496">
    <property type="entry name" value="H-rev107_PLA/AT"/>
</dbReference>
<evidence type="ECO:0000313" key="9">
    <source>
        <dbReference type="Proteomes" id="UP000694620"/>
    </source>
</evidence>
<organism evidence="8 9">
    <name type="scientific">Erpetoichthys calabaricus</name>
    <name type="common">Rope fish</name>
    <name type="synonym">Calamoichthys calabaricus</name>
    <dbReference type="NCBI Taxonomy" id="27687"/>
    <lineage>
        <taxon>Eukaryota</taxon>
        <taxon>Metazoa</taxon>
        <taxon>Chordata</taxon>
        <taxon>Craniata</taxon>
        <taxon>Vertebrata</taxon>
        <taxon>Euteleostomi</taxon>
        <taxon>Actinopterygii</taxon>
        <taxon>Polypteriformes</taxon>
        <taxon>Polypteridae</taxon>
        <taxon>Erpetoichthys</taxon>
    </lineage>
</organism>
<dbReference type="Proteomes" id="UP000694620">
    <property type="component" value="Chromosome 10"/>
</dbReference>
<name>A0A8C4S1S9_ERPCA</name>
<dbReference type="Pfam" id="PF04970">
    <property type="entry name" value="LRAT"/>
    <property type="match status" value="1"/>
</dbReference>
<dbReference type="GO" id="GO:0004623">
    <property type="term" value="F:phospholipase A2 activity"/>
    <property type="evidence" value="ECO:0007669"/>
    <property type="project" value="TreeGrafter"/>
</dbReference>
<feature type="signal peptide" evidence="6">
    <location>
        <begin position="1"/>
        <end position="18"/>
    </location>
</feature>
<evidence type="ECO:0000313" key="8">
    <source>
        <dbReference type="Ensembl" id="ENSECRP00000010152.1"/>
    </source>
</evidence>
<feature type="domain" description="LRAT" evidence="7">
    <location>
        <begin position="30"/>
        <end position="183"/>
    </location>
</feature>
<protein>
    <submittedName>
        <fullName evidence="8">Uncharacterized LOC114659740</fullName>
    </submittedName>
</protein>
<evidence type="ECO:0000259" key="7">
    <source>
        <dbReference type="PROSITE" id="PS51934"/>
    </source>
</evidence>
<feature type="chain" id="PRO_5034495426" evidence="6">
    <location>
        <begin position="19"/>
        <end position="283"/>
    </location>
</feature>